<feature type="transmembrane region" description="Helical" evidence="15">
    <location>
        <begin position="1905"/>
        <end position="1922"/>
    </location>
</feature>
<evidence type="ECO:0000256" key="13">
    <source>
        <dbReference type="PROSITE-ProRule" id="PRU00221"/>
    </source>
</evidence>
<dbReference type="InterPro" id="IPR021772">
    <property type="entry name" value="WDR48/Bun107"/>
</dbReference>
<keyword evidence="2 13" id="KW-0853">WD repeat</keyword>
<name>A0AAD2HF20_9AGAR</name>
<feature type="transmembrane region" description="Helical" evidence="15">
    <location>
        <begin position="1873"/>
        <end position="1893"/>
    </location>
</feature>
<dbReference type="SUPFAM" id="SSF50978">
    <property type="entry name" value="WD40 repeat-like"/>
    <property type="match status" value="1"/>
</dbReference>
<dbReference type="GO" id="GO:0007188">
    <property type="term" value="P:adenylate cyclase-modulating G protein-coupled receptor signaling pathway"/>
    <property type="evidence" value="ECO:0007669"/>
    <property type="project" value="TreeGrafter"/>
</dbReference>
<feature type="repeat" description="WD" evidence="13">
    <location>
        <begin position="716"/>
        <end position="757"/>
    </location>
</feature>
<evidence type="ECO:0000256" key="10">
    <source>
        <dbReference type="ARBA" id="ARBA00023224"/>
    </source>
</evidence>
<dbReference type="SUPFAM" id="SSF47895">
    <property type="entry name" value="Transducin (alpha subunit), insertion domain"/>
    <property type="match status" value="1"/>
</dbReference>
<feature type="repeat" description="WD" evidence="13">
    <location>
        <begin position="672"/>
        <end position="703"/>
    </location>
</feature>
<feature type="compositionally biased region" description="Polar residues" evidence="14">
    <location>
        <begin position="1318"/>
        <end position="1328"/>
    </location>
</feature>
<dbReference type="InterPro" id="IPR035952">
    <property type="entry name" value="Rhomboid-like_sf"/>
</dbReference>
<feature type="compositionally biased region" description="Acidic residues" evidence="14">
    <location>
        <begin position="612"/>
        <end position="621"/>
    </location>
</feature>
<feature type="region of interest" description="Disordered" evidence="14">
    <location>
        <begin position="1538"/>
        <end position="1582"/>
    </location>
</feature>
<keyword evidence="9 15" id="KW-0472">Membrane</keyword>
<evidence type="ECO:0000256" key="5">
    <source>
        <dbReference type="ARBA" id="ARBA00022737"/>
    </source>
</evidence>
<dbReference type="InterPro" id="IPR015943">
    <property type="entry name" value="WD40/YVTN_repeat-like_dom_sf"/>
</dbReference>
<feature type="transmembrane region" description="Helical" evidence="15">
    <location>
        <begin position="1592"/>
        <end position="1613"/>
    </location>
</feature>
<evidence type="ECO:0000256" key="4">
    <source>
        <dbReference type="ARBA" id="ARBA00022723"/>
    </source>
</evidence>
<feature type="transmembrane region" description="Helical" evidence="15">
    <location>
        <begin position="1840"/>
        <end position="1861"/>
    </location>
</feature>
<keyword evidence="18" id="KW-1185">Reference proteome</keyword>
<dbReference type="GO" id="GO:0031683">
    <property type="term" value="F:G-protein beta/gamma-subunit complex binding"/>
    <property type="evidence" value="ECO:0007669"/>
    <property type="project" value="InterPro"/>
</dbReference>
<evidence type="ECO:0000259" key="16">
    <source>
        <dbReference type="Pfam" id="PF01694"/>
    </source>
</evidence>
<dbReference type="PROSITE" id="PS51882">
    <property type="entry name" value="G_ALPHA"/>
    <property type="match status" value="1"/>
</dbReference>
<proteinExistence type="predicted"/>
<feature type="region of interest" description="Disordered" evidence="14">
    <location>
        <begin position="964"/>
        <end position="985"/>
    </location>
</feature>
<feature type="transmembrane region" description="Helical" evidence="15">
    <location>
        <begin position="1752"/>
        <end position="1779"/>
    </location>
</feature>
<dbReference type="SUPFAM" id="SSF52540">
    <property type="entry name" value="P-loop containing nucleoside triphosphate hydrolases"/>
    <property type="match status" value="1"/>
</dbReference>
<dbReference type="Gene3D" id="3.40.50.300">
    <property type="entry name" value="P-loop containing nucleotide triphosphate hydrolases"/>
    <property type="match status" value="2"/>
</dbReference>
<dbReference type="GO" id="GO:0004252">
    <property type="term" value="F:serine-type endopeptidase activity"/>
    <property type="evidence" value="ECO:0007669"/>
    <property type="project" value="InterPro"/>
</dbReference>
<dbReference type="GO" id="GO:0005737">
    <property type="term" value="C:cytoplasm"/>
    <property type="evidence" value="ECO:0007669"/>
    <property type="project" value="TreeGrafter"/>
</dbReference>
<feature type="region of interest" description="Disordered" evidence="14">
    <location>
        <begin position="1"/>
        <end position="33"/>
    </location>
</feature>
<keyword evidence="3 15" id="KW-0812">Transmembrane</keyword>
<feature type="region of interest" description="Disordered" evidence="14">
    <location>
        <begin position="1054"/>
        <end position="1076"/>
    </location>
</feature>
<dbReference type="SMART" id="SM00320">
    <property type="entry name" value="WD40"/>
    <property type="match status" value="7"/>
</dbReference>
<comment type="caution">
    <text evidence="17">The sequence shown here is derived from an EMBL/GenBank/DDBJ whole genome shotgun (WGS) entry which is preliminary data.</text>
</comment>
<evidence type="ECO:0000256" key="7">
    <source>
        <dbReference type="ARBA" id="ARBA00022989"/>
    </source>
</evidence>
<evidence type="ECO:0000256" key="12">
    <source>
        <dbReference type="PIRSR" id="PIRSR601019-2"/>
    </source>
</evidence>
<gene>
    <name evidence="17" type="ORF">MYCIT1_LOCUS20960</name>
</gene>
<dbReference type="PANTHER" id="PTHR10218">
    <property type="entry name" value="GTP-BINDING PROTEIN ALPHA SUBUNIT"/>
    <property type="match status" value="1"/>
</dbReference>
<dbReference type="InterPro" id="IPR019775">
    <property type="entry name" value="WD40_repeat_CS"/>
</dbReference>
<dbReference type="InterPro" id="IPR022764">
    <property type="entry name" value="Peptidase_S54_rhomboid_dom"/>
</dbReference>
<keyword evidence="5" id="KW-0677">Repeat</keyword>
<comment type="subcellular location">
    <subcellularLocation>
        <location evidence="1">Membrane</location>
        <topology evidence="1">Multi-pass membrane protein</topology>
    </subcellularLocation>
</comment>
<feature type="region of interest" description="Disordered" evidence="14">
    <location>
        <begin position="610"/>
        <end position="637"/>
    </location>
</feature>
<keyword evidence="4 12" id="KW-0479">Metal-binding</keyword>
<protein>
    <recommendedName>
        <fullName evidence="16">Peptidase S54 rhomboid domain-containing protein</fullName>
    </recommendedName>
</protein>
<evidence type="ECO:0000313" key="18">
    <source>
        <dbReference type="Proteomes" id="UP001295794"/>
    </source>
</evidence>
<feature type="transmembrane region" description="Helical" evidence="15">
    <location>
        <begin position="1799"/>
        <end position="1819"/>
    </location>
</feature>
<keyword evidence="7 15" id="KW-1133">Transmembrane helix</keyword>
<dbReference type="SMART" id="SM00275">
    <property type="entry name" value="G_alpha"/>
    <property type="match status" value="1"/>
</dbReference>
<dbReference type="FunFam" id="3.40.50.300:FF:000692">
    <property type="entry name" value="Guanine nucleotide-binding protein subunit alpha"/>
    <property type="match status" value="1"/>
</dbReference>
<keyword evidence="12" id="KW-0460">Magnesium</keyword>
<feature type="repeat" description="WD" evidence="13">
    <location>
        <begin position="767"/>
        <end position="808"/>
    </location>
</feature>
<dbReference type="InterPro" id="IPR001019">
    <property type="entry name" value="Gprotein_alpha_su"/>
</dbReference>
<dbReference type="GO" id="GO:0005834">
    <property type="term" value="C:heterotrimeric G-protein complex"/>
    <property type="evidence" value="ECO:0007669"/>
    <property type="project" value="TreeGrafter"/>
</dbReference>
<dbReference type="CDD" id="cd00066">
    <property type="entry name" value="G-alpha"/>
    <property type="match status" value="1"/>
</dbReference>
<organism evidence="17 18">
    <name type="scientific">Mycena citricolor</name>
    <dbReference type="NCBI Taxonomy" id="2018698"/>
    <lineage>
        <taxon>Eukaryota</taxon>
        <taxon>Fungi</taxon>
        <taxon>Dikarya</taxon>
        <taxon>Basidiomycota</taxon>
        <taxon>Agaricomycotina</taxon>
        <taxon>Agaricomycetes</taxon>
        <taxon>Agaricomycetidae</taxon>
        <taxon>Agaricales</taxon>
        <taxon>Marasmiineae</taxon>
        <taxon>Mycenaceae</taxon>
        <taxon>Mycena</taxon>
    </lineage>
</organism>
<dbReference type="GO" id="GO:0046872">
    <property type="term" value="F:metal ion binding"/>
    <property type="evidence" value="ECO:0007669"/>
    <property type="project" value="UniProtKB-KW"/>
</dbReference>
<dbReference type="Pfam" id="PF00503">
    <property type="entry name" value="G-alpha"/>
    <property type="match status" value="1"/>
</dbReference>
<dbReference type="PRINTS" id="PR00318">
    <property type="entry name" value="GPROTEINA"/>
</dbReference>
<feature type="binding site" evidence="12">
    <location>
        <position position="294"/>
    </location>
    <ligand>
        <name>Mg(2+)</name>
        <dbReference type="ChEBI" id="CHEBI:18420"/>
    </ligand>
</feature>
<accession>A0AAD2HF20</accession>
<evidence type="ECO:0000256" key="14">
    <source>
        <dbReference type="SAM" id="MobiDB-lite"/>
    </source>
</evidence>
<dbReference type="GO" id="GO:0005525">
    <property type="term" value="F:GTP binding"/>
    <property type="evidence" value="ECO:0007669"/>
    <property type="project" value="UniProtKB-KW"/>
</dbReference>
<keyword evidence="6 11" id="KW-0547">Nucleotide-binding</keyword>
<feature type="compositionally biased region" description="Low complexity" evidence="14">
    <location>
        <begin position="1237"/>
        <end position="1247"/>
    </location>
</feature>
<keyword evidence="10" id="KW-0807">Transducer</keyword>
<dbReference type="Pfam" id="PF01694">
    <property type="entry name" value="Rhomboid"/>
    <property type="match status" value="1"/>
</dbReference>
<dbReference type="GO" id="GO:0001664">
    <property type="term" value="F:G protein-coupled receptor binding"/>
    <property type="evidence" value="ECO:0007669"/>
    <property type="project" value="TreeGrafter"/>
</dbReference>
<dbReference type="Gene3D" id="2.130.10.10">
    <property type="entry name" value="YVTN repeat-like/Quinoprotein amine dehydrogenase"/>
    <property type="match status" value="1"/>
</dbReference>
<evidence type="ECO:0000256" key="15">
    <source>
        <dbReference type="SAM" id="Phobius"/>
    </source>
</evidence>
<dbReference type="InterPro" id="IPR036322">
    <property type="entry name" value="WD40_repeat_dom_sf"/>
</dbReference>
<evidence type="ECO:0000256" key="11">
    <source>
        <dbReference type="PIRSR" id="PIRSR601019-1"/>
    </source>
</evidence>
<feature type="domain" description="Peptidase S54 rhomboid" evidence="16">
    <location>
        <begin position="1744"/>
        <end position="1917"/>
    </location>
</feature>
<dbReference type="EMBL" id="CAVNYO010000399">
    <property type="protein sequence ID" value="CAK5274050.1"/>
    <property type="molecule type" value="Genomic_DNA"/>
</dbReference>
<dbReference type="PROSITE" id="PS50294">
    <property type="entry name" value="WD_REPEATS_REGION"/>
    <property type="match status" value="1"/>
</dbReference>
<dbReference type="Proteomes" id="UP001295794">
    <property type="component" value="Unassembled WGS sequence"/>
</dbReference>
<dbReference type="InterPro" id="IPR011025">
    <property type="entry name" value="GproteinA_insert"/>
</dbReference>
<evidence type="ECO:0000313" key="17">
    <source>
        <dbReference type="EMBL" id="CAK5274050.1"/>
    </source>
</evidence>
<dbReference type="Pfam" id="PF11816">
    <property type="entry name" value="DUF3337"/>
    <property type="match status" value="1"/>
</dbReference>
<feature type="compositionally biased region" description="Basic residues" evidence="14">
    <location>
        <begin position="1258"/>
        <end position="1267"/>
    </location>
</feature>
<dbReference type="PROSITE" id="PS00678">
    <property type="entry name" value="WD_REPEATS_1"/>
    <property type="match status" value="1"/>
</dbReference>
<feature type="region of interest" description="Disordered" evidence="14">
    <location>
        <begin position="1237"/>
        <end position="1333"/>
    </location>
</feature>
<dbReference type="Pfam" id="PF00400">
    <property type="entry name" value="WD40"/>
    <property type="match status" value="2"/>
</dbReference>
<dbReference type="GO" id="GO:0003924">
    <property type="term" value="F:GTPase activity"/>
    <property type="evidence" value="ECO:0007669"/>
    <property type="project" value="InterPro"/>
</dbReference>
<feature type="binding site" evidence="11">
    <location>
        <begin position="288"/>
        <end position="294"/>
    </location>
    <ligand>
        <name>GTP</name>
        <dbReference type="ChEBI" id="CHEBI:37565"/>
    </ligand>
</feature>
<feature type="binding site" evidence="11">
    <location>
        <begin position="388"/>
        <end position="391"/>
    </location>
    <ligand>
        <name>GTP</name>
        <dbReference type="ChEBI" id="CHEBI:37565"/>
    </ligand>
</feature>
<dbReference type="InterPro" id="IPR027417">
    <property type="entry name" value="P-loop_NTPase"/>
</dbReference>
<dbReference type="SUPFAM" id="SSF144091">
    <property type="entry name" value="Rhomboid-like"/>
    <property type="match status" value="1"/>
</dbReference>
<evidence type="ECO:0000256" key="2">
    <source>
        <dbReference type="ARBA" id="ARBA00022574"/>
    </source>
</evidence>
<sequence>MPTKVPRRAAMEDDPFARVIAPPQNESPEERDYRLHEERVAKQISDAIDASILREQAVEKKRPKPVKILLLGQSESGKSTTLKNFQLLYEPKAFRAERASWRAIIQLNIVQSIHIILTAMTRSENIPPTPRSSLSSQDSLRFDSDLLALRSRLQSLLEIEKSLLKRLSLPGSTEVEATERPLTTRRRQSREVAINSSMPWKGAFARMTGGSNRDSVDTDHLVDWDDPEDPGVVLHSLREDMKRLWEHPTVQAILERQSIRLQESAGFFLDSIDEVTSLRYVPTDDHILRARLKTLGVSEHRMRLTDPTGGMSRDFRLFDVGGTRSLRHAWVSYFDDMDACIFLCPISAFDQVLAEEPTVNRLADSYKLYTAVVSNKLLQQTNMILFLNKVDIMHAKLISGIRLADYVDSYGKRPNDFDSASRYLKKQFQSILKQHSPIPRVFYCHLTNAIDTKSTRYVLAGDQINLIVVPVGLDVVVVGVRGMASAPKRRVSYIIPAPVDPVPRLVLPNPTTNRLGRVRPLLIPDSVQPAAVDSDPGARSRHPRHRLGISALALDASTLLTSRHSPEGILYTGGRDGLVISWDLGFPMRRRSTDERDVRKGRWEALTGWADDSIDEEDEGEGPTSDGDVLGDVTSSLARRRMPGVRETPYEEQWEVDPEGVATRSSTFRQCAQSHTDWVNDILLCNYNQTLVSASSDGTVQAWTPHGPSDSQPSLIGRHSDYVRCLSGCRTQNWVASGSFDRTIALWDLGRSQASPDPLVTLQPVDAQSPKCSVYALAADPFGHAIASGGPERVVRMWDPRSGKRSGKLVGHTDNIRAILLSEDSKYALLMVRNDLRPASLSYHNTFSLHQTVVSCQPTMSAHIYPSRGLGLVAVLGTSDAGDILRWRPLGFVSRVDVSSLPNDDVGDGECVLICKEGEESPTGSAVSGQGLGGINKLVVADDTFVWTATSSSSVRRWRIPTRGATNMGAGASSPRQSPPVDGENDFEGRSIAPSVLSWEGDDDGDNRHGIAYASLIRLTSPNDPYPVRSAGRDAEVATLYSAASVLSVPALRSPHLPSSPHGHVSSPRAPPHPNSREAYFGRELAADATALVGSPDPAGTLSGERGLVRALILNDRVHAVSVDTGGEVAVWDLVRGTCVGVIPLESQDCSKEDWAPREALERVRECIEGEAVVNGWATVDTKSGVLAVHVNERSFESEIYADEVGFAGDRRFGDEAKFPAGYAALCFARTSRRVAAPDADDSPPARQRAHTDAHYSGQHRCRHKRCHPDAAPAESSWPLGSARKEQGDYFNRPRHTSMQGGATPGAEDFSGWGGPSSVPNATPSTPTGLMGRLKSFGKKRAQEMAMPPVPAAMPAPVVETVHPEAATKTQLQILLATPLSPPPSNEAPTLGLNSHVPLLIEEENANGFTVKYRGTIGSTSADAAVLEEVMPPWLIEYLLFHRMPSSPPQIKVSFVLVPWAGDNQQQLPELINSAQSKLTASRQLRVRKLLVHVQEKLEKLEPPPPDVPRARPEDSYEILCNDVVLPMDMTIAAVRQKTTATPPPRAVLRRRSPLSPVEPHVRRPPVSEPVPEEADLLGSDLRTPGSTRKSIFFFGTLSCGVFFVAALGTNYLTNYWRDVVLSTRGEAELDLGTLLRVKAQTARQVRVRLPFVRLPSPFRCLHHVERAGVGEPRSASHEGLSPIPRSVVRGICEAVANASLDYDVKKVCWGFVAINISVFLAWRVPRWTAFMARTFIHYPLSGRYLPMVTSLFSHIGLVHLFFNCFALTGFGYLAGMYFSIEQADGPSKLLESTNAPHFAAFYITAGVFASLVSQLIHTRAFDAKNAILMATKGFRMRTMGGQLGASGAIYSCVMVAAAALPQVSVNFMFIPINIPIRWAMGAMVLFDVVGILRGWKSLGHHAHLAGAAFGLFYYFCGPQLWDFWRGLASLFV</sequence>
<evidence type="ECO:0000256" key="6">
    <source>
        <dbReference type="ARBA" id="ARBA00022741"/>
    </source>
</evidence>
<feature type="binding site" evidence="11">
    <location>
        <position position="449"/>
    </location>
    <ligand>
        <name>GTP</name>
        <dbReference type="ChEBI" id="CHEBI:37565"/>
    </ligand>
</feature>
<dbReference type="PANTHER" id="PTHR10218:SF360">
    <property type="entry name" value="GUANINE NUCLEOTIDE-BINDING PROTEIN SUBUNIT ALPHA HOMOLOG"/>
    <property type="match status" value="1"/>
</dbReference>
<evidence type="ECO:0000256" key="8">
    <source>
        <dbReference type="ARBA" id="ARBA00023134"/>
    </source>
</evidence>
<evidence type="ECO:0000256" key="3">
    <source>
        <dbReference type="ARBA" id="ARBA00022692"/>
    </source>
</evidence>
<evidence type="ECO:0000256" key="1">
    <source>
        <dbReference type="ARBA" id="ARBA00004141"/>
    </source>
</evidence>
<evidence type="ECO:0000256" key="9">
    <source>
        <dbReference type="ARBA" id="ARBA00023136"/>
    </source>
</evidence>
<dbReference type="InterPro" id="IPR001680">
    <property type="entry name" value="WD40_rpt"/>
</dbReference>
<reference evidence="17" key="1">
    <citation type="submission" date="2023-11" db="EMBL/GenBank/DDBJ databases">
        <authorList>
            <person name="De Vega J J."/>
            <person name="De Vega J J."/>
        </authorList>
    </citation>
    <scope>NUCLEOTIDE SEQUENCE</scope>
</reference>
<dbReference type="Gene3D" id="1.20.1540.10">
    <property type="entry name" value="Rhomboid-like"/>
    <property type="match status" value="1"/>
</dbReference>
<dbReference type="PROSITE" id="PS50082">
    <property type="entry name" value="WD_REPEATS_2"/>
    <property type="match status" value="3"/>
</dbReference>
<keyword evidence="8 11" id="KW-0342">GTP-binding</keyword>